<keyword evidence="7 16" id="KW-0963">Cytoplasm</keyword>
<evidence type="ECO:0000256" key="10">
    <source>
        <dbReference type="ARBA" id="ARBA00022777"/>
    </source>
</evidence>
<reference evidence="17 18" key="1">
    <citation type="submission" date="2017-09" db="EMBL/GenBank/DDBJ databases">
        <title>Depth-based differentiation of microbial function through sediment-hosted aquifers and enrichment of novel symbionts in the deep terrestrial subsurface.</title>
        <authorList>
            <person name="Probst A.J."/>
            <person name="Ladd B."/>
            <person name="Jarett J.K."/>
            <person name="Geller-Mcgrath D.E."/>
            <person name="Sieber C.M."/>
            <person name="Emerson J.B."/>
            <person name="Anantharaman K."/>
            <person name="Thomas B.C."/>
            <person name="Malmstrom R."/>
            <person name="Stieglmeier M."/>
            <person name="Klingl A."/>
            <person name="Woyke T."/>
            <person name="Ryan C.M."/>
            <person name="Banfield J.F."/>
        </authorList>
    </citation>
    <scope>NUCLEOTIDE SEQUENCE [LARGE SCALE GENOMIC DNA]</scope>
    <source>
        <strain evidence="17">CG08_land_8_20_14_0_20_45_16</strain>
    </source>
</reference>
<evidence type="ECO:0000313" key="17">
    <source>
        <dbReference type="EMBL" id="PIS31701.1"/>
    </source>
</evidence>
<dbReference type="NCBIfam" id="NF009855">
    <property type="entry name" value="PRK13321.1"/>
    <property type="match status" value="1"/>
</dbReference>
<feature type="binding site" evidence="16">
    <location>
        <position position="175"/>
    </location>
    <ligand>
        <name>substrate</name>
    </ligand>
</feature>
<comment type="catalytic activity">
    <reaction evidence="1 16">
        <text>(R)-pantothenate + ATP = (R)-4'-phosphopantothenate + ADP + H(+)</text>
        <dbReference type="Rhea" id="RHEA:16373"/>
        <dbReference type="ChEBI" id="CHEBI:10986"/>
        <dbReference type="ChEBI" id="CHEBI:15378"/>
        <dbReference type="ChEBI" id="CHEBI:29032"/>
        <dbReference type="ChEBI" id="CHEBI:30616"/>
        <dbReference type="ChEBI" id="CHEBI:456216"/>
        <dbReference type="EC" id="2.7.1.33"/>
    </reaction>
</comment>
<evidence type="ECO:0000256" key="11">
    <source>
        <dbReference type="ARBA" id="ARBA00022840"/>
    </source>
</evidence>
<accession>A0A2H0Y2H7</accession>
<dbReference type="EC" id="2.7.1.33" evidence="6 16"/>
<feature type="binding site" evidence="16">
    <location>
        <begin position="6"/>
        <end position="13"/>
    </location>
    <ligand>
        <name>ATP</name>
        <dbReference type="ChEBI" id="CHEBI:30616"/>
    </ligand>
</feature>
<keyword evidence="16" id="KW-0479">Metal-binding</keyword>
<keyword evidence="12 16" id="KW-0630">Potassium</keyword>
<dbReference type="HAMAP" id="MF_01274">
    <property type="entry name" value="Pantothen_kinase_3"/>
    <property type="match status" value="1"/>
</dbReference>
<name>A0A2H0Y2H7_UNCSA</name>
<dbReference type="InterPro" id="IPR004619">
    <property type="entry name" value="Type_III_PanK"/>
</dbReference>
<dbReference type="NCBIfam" id="TIGR00671">
    <property type="entry name" value="baf"/>
    <property type="match status" value="1"/>
</dbReference>
<sequence length="251" mass="26881">MLLAIDVGNTSTTFGVFQGEKLVRTWRAETSTPKLQTSRQLQTANRKIGKVIVCSVVPAVNKKLKAECRKKLGIEPLFVTAENIQGIKVKVKNKKEVGADRVVDALAAYKLYGGPAIVVDFGTATTFDVVSAKGEYLGGAIAPGISLARDALYNQTAKLPRVEIKAPKSVIGKDTVSAMQSGLVYGYVALIEGMIKRLKSGSSRLTAHSSQPKVIATGGYAPLICKSTSLVDTIDQELTLKGLRIVARFED</sequence>
<evidence type="ECO:0000256" key="12">
    <source>
        <dbReference type="ARBA" id="ARBA00022958"/>
    </source>
</evidence>
<keyword evidence="13 16" id="KW-0173">Coenzyme A biosynthesis</keyword>
<comment type="caution">
    <text evidence="17">The sequence shown here is derived from an EMBL/GenBank/DDBJ whole genome shotgun (WGS) entry which is preliminary data.</text>
</comment>
<evidence type="ECO:0000256" key="14">
    <source>
        <dbReference type="ARBA" id="ARBA00038036"/>
    </source>
</evidence>
<feature type="binding site" evidence="16">
    <location>
        <position position="120"/>
    </location>
    <ligand>
        <name>K(+)</name>
        <dbReference type="ChEBI" id="CHEBI:29103"/>
    </ligand>
</feature>
<dbReference type="Pfam" id="PF03309">
    <property type="entry name" value="Pan_kinase"/>
    <property type="match status" value="1"/>
</dbReference>
<dbReference type="GO" id="GO:0015937">
    <property type="term" value="P:coenzyme A biosynthetic process"/>
    <property type="evidence" value="ECO:0007669"/>
    <property type="project" value="UniProtKB-UniRule"/>
</dbReference>
<dbReference type="GO" id="GO:0046872">
    <property type="term" value="F:metal ion binding"/>
    <property type="evidence" value="ECO:0007669"/>
    <property type="project" value="UniProtKB-KW"/>
</dbReference>
<evidence type="ECO:0000256" key="8">
    <source>
        <dbReference type="ARBA" id="ARBA00022679"/>
    </source>
</evidence>
<dbReference type="InterPro" id="IPR043129">
    <property type="entry name" value="ATPase_NBD"/>
</dbReference>
<comment type="subunit">
    <text evidence="5 16">Homodimer.</text>
</comment>
<dbReference type="SUPFAM" id="SSF53067">
    <property type="entry name" value="Actin-like ATPase domain"/>
    <property type="match status" value="2"/>
</dbReference>
<dbReference type="AlphaFoldDB" id="A0A2H0Y2H7"/>
<feature type="active site" description="Proton acceptor" evidence="16">
    <location>
        <position position="100"/>
    </location>
</feature>
<evidence type="ECO:0000313" key="18">
    <source>
        <dbReference type="Proteomes" id="UP000231343"/>
    </source>
</evidence>
<comment type="cofactor">
    <cofactor evidence="2">
        <name>K(+)</name>
        <dbReference type="ChEBI" id="CHEBI:29103"/>
    </cofactor>
</comment>
<evidence type="ECO:0000256" key="6">
    <source>
        <dbReference type="ARBA" id="ARBA00012102"/>
    </source>
</evidence>
<dbReference type="CDD" id="cd24015">
    <property type="entry name" value="ASKHA_NBD_PanK-III"/>
    <property type="match status" value="1"/>
</dbReference>
<gene>
    <name evidence="16" type="primary">coaX</name>
    <name evidence="17" type="ORF">COT42_00305</name>
</gene>
<evidence type="ECO:0000256" key="7">
    <source>
        <dbReference type="ARBA" id="ARBA00022490"/>
    </source>
</evidence>
<dbReference type="NCBIfam" id="NF009848">
    <property type="entry name" value="PRK13318.1-6"/>
    <property type="match status" value="1"/>
</dbReference>
<dbReference type="GO" id="GO:0004594">
    <property type="term" value="F:pantothenate kinase activity"/>
    <property type="evidence" value="ECO:0007669"/>
    <property type="project" value="UniProtKB-UniRule"/>
</dbReference>
<dbReference type="PANTHER" id="PTHR34265:SF1">
    <property type="entry name" value="TYPE III PANTOTHENATE KINASE"/>
    <property type="match status" value="1"/>
</dbReference>
<evidence type="ECO:0000256" key="15">
    <source>
        <dbReference type="ARBA" id="ARBA00040883"/>
    </source>
</evidence>
<feature type="binding site" evidence="16">
    <location>
        <position position="123"/>
    </location>
    <ligand>
        <name>ATP</name>
        <dbReference type="ChEBI" id="CHEBI:30616"/>
    </ligand>
</feature>
<evidence type="ECO:0000256" key="4">
    <source>
        <dbReference type="ARBA" id="ARBA00005225"/>
    </source>
</evidence>
<dbReference type="PANTHER" id="PTHR34265">
    <property type="entry name" value="TYPE III PANTOTHENATE KINASE"/>
    <property type="match status" value="1"/>
</dbReference>
<evidence type="ECO:0000256" key="16">
    <source>
        <dbReference type="HAMAP-Rule" id="MF_01274"/>
    </source>
</evidence>
<protein>
    <recommendedName>
        <fullName evidence="15 16">Type III pantothenate kinase</fullName>
        <ecNumber evidence="6 16">2.7.1.33</ecNumber>
    </recommendedName>
    <alternativeName>
        <fullName evidence="16">PanK-III</fullName>
    </alternativeName>
    <alternativeName>
        <fullName evidence="16">Pantothenic acid kinase</fullName>
    </alternativeName>
</protein>
<evidence type="ECO:0000256" key="3">
    <source>
        <dbReference type="ARBA" id="ARBA00004496"/>
    </source>
</evidence>
<dbReference type="GO" id="GO:0005524">
    <property type="term" value="F:ATP binding"/>
    <property type="evidence" value="ECO:0007669"/>
    <property type="project" value="UniProtKB-UniRule"/>
</dbReference>
<comment type="similarity">
    <text evidence="14 16">Belongs to the type III pantothenate kinase family.</text>
</comment>
<keyword evidence="11 16" id="KW-0067">ATP-binding</keyword>
<comment type="function">
    <text evidence="16">Catalyzes the phosphorylation of pantothenate (Pan), the first step in CoA biosynthesis.</text>
</comment>
<dbReference type="GO" id="GO:0005737">
    <property type="term" value="C:cytoplasm"/>
    <property type="evidence" value="ECO:0007669"/>
    <property type="project" value="UniProtKB-SubCell"/>
</dbReference>
<evidence type="ECO:0000256" key="5">
    <source>
        <dbReference type="ARBA" id="ARBA00011738"/>
    </source>
</evidence>
<proteinExistence type="inferred from homology"/>
<comment type="subcellular location">
    <subcellularLocation>
        <location evidence="3 16">Cytoplasm</location>
    </subcellularLocation>
</comment>
<dbReference type="Gene3D" id="3.30.420.40">
    <property type="match status" value="2"/>
</dbReference>
<dbReference type="UniPathway" id="UPA00241">
    <property type="reaction ID" value="UER00352"/>
</dbReference>
<comment type="pathway">
    <text evidence="4 16">Cofactor biosynthesis; coenzyme A biosynthesis; CoA from (R)-pantothenate: step 1/5.</text>
</comment>
<evidence type="ECO:0000256" key="13">
    <source>
        <dbReference type="ARBA" id="ARBA00022993"/>
    </source>
</evidence>
<evidence type="ECO:0000256" key="1">
    <source>
        <dbReference type="ARBA" id="ARBA00001206"/>
    </source>
</evidence>
<keyword evidence="10 16" id="KW-0418">Kinase</keyword>
<feature type="binding site" evidence="16">
    <location>
        <begin position="98"/>
        <end position="101"/>
    </location>
    <ligand>
        <name>substrate</name>
    </ligand>
</feature>
<keyword evidence="8 16" id="KW-0808">Transferase</keyword>
<evidence type="ECO:0000256" key="2">
    <source>
        <dbReference type="ARBA" id="ARBA00001958"/>
    </source>
</evidence>
<dbReference type="Proteomes" id="UP000231343">
    <property type="component" value="Unassembled WGS sequence"/>
</dbReference>
<comment type="cofactor">
    <cofactor evidence="16">
        <name>NH4(+)</name>
        <dbReference type="ChEBI" id="CHEBI:28938"/>
    </cofactor>
    <cofactor evidence="16">
        <name>K(+)</name>
        <dbReference type="ChEBI" id="CHEBI:29103"/>
    </cofactor>
    <text evidence="16">A monovalent cation. Ammonium or potassium.</text>
</comment>
<organism evidence="17 18">
    <name type="scientific">Candidatus Saganbacteria bacterium CG08_land_8_20_14_0_20_45_16</name>
    <dbReference type="NCBI Taxonomy" id="2014293"/>
    <lineage>
        <taxon>Bacteria</taxon>
        <taxon>Bacillati</taxon>
        <taxon>Saganbacteria</taxon>
    </lineage>
</organism>
<keyword evidence="9 16" id="KW-0547">Nucleotide-binding</keyword>
<dbReference type="EMBL" id="PEYM01000004">
    <property type="protein sequence ID" value="PIS31701.1"/>
    <property type="molecule type" value="Genomic_DNA"/>
</dbReference>
<evidence type="ECO:0000256" key="9">
    <source>
        <dbReference type="ARBA" id="ARBA00022741"/>
    </source>
</evidence>
<comment type="caution">
    <text evidence="16">Lacks conserved residue(s) required for the propagation of feature annotation.</text>
</comment>